<gene>
    <name evidence="1" type="ORF">LCGC14_3134100</name>
</gene>
<proteinExistence type="predicted"/>
<evidence type="ECO:0000313" key="1">
    <source>
        <dbReference type="EMBL" id="KKK49534.1"/>
    </source>
</evidence>
<organism evidence="1">
    <name type="scientific">marine sediment metagenome</name>
    <dbReference type="NCBI Taxonomy" id="412755"/>
    <lineage>
        <taxon>unclassified sequences</taxon>
        <taxon>metagenomes</taxon>
        <taxon>ecological metagenomes</taxon>
    </lineage>
</organism>
<protein>
    <submittedName>
        <fullName evidence="1">Uncharacterized protein</fullName>
    </submittedName>
</protein>
<comment type="caution">
    <text evidence="1">The sequence shown here is derived from an EMBL/GenBank/DDBJ whole genome shotgun (WGS) entry which is preliminary data.</text>
</comment>
<feature type="non-terminal residue" evidence="1">
    <location>
        <position position="22"/>
    </location>
</feature>
<name>A0A0F8Y5V0_9ZZZZ</name>
<sequence>MKLRKAELKDKKDILEVTNLLY</sequence>
<accession>A0A0F8Y5V0</accession>
<reference evidence="1" key="1">
    <citation type="journal article" date="2015" name="Nature">
        <title>Complex archaea that bridge the gap between prokaryotes and eukaryotes.</title>
        <authorList>
            <person name="Spang A."/>
            <person name="Saw J.H."/>
            <person name="Jorgensen S.L."/>
            <person name="Zaremba-Niedzwiedzka K."/>
            <person name="Martijn J."/>
            <person name="Lind A.E."/>
            <person name="van Eijk R."/>
            <person name="Schleper C."/>
            <person name="Guy L."/>
            <person name="Ettema T.J."/>
        </authorList>
    </citation>
    <scope>NUCLEOTIDE SEQUENCE</scope>
</reference>
<dbReference type="EMBL" id="LAZR01068492">
    <property type="protein sequence ID" value="KKK49534.1"/>
    <property type="molecule type" value="Genomic_DNA"/>
</dbReference>
<dbReference type="AlphaFoldDB" id="A0A0F8Y5V0"/>